<evidence type="ECO:0000313" key="4">
    <source>
        <dbReference type="Proteomes" id="UP001352533"/>
    </source>
</evidence>
<keyword evidence="1" id="KW-1133">Transmembrane helix</keyword>
<keyword evidence="1" id="KW-0812">Transmembrane</keyword>
<feature type="chain" id="PRO_5046984829" evidence="2">
    <location>
        <begin position="31"/>
        <end position="104"/>
    </location>
</feature>
<protein>
    <submittedName>
        <fullName evidence="3">Conjugal transfer protein TraC</fullName>
    </submittedName>
</protein>
<feature type="signal peptide" evidence="2">
    <location>
        <begin position="1"/>
        <end position="30"/>
    </location>
</feature>
<accession>A0ABU7QSA7</accession>
<dbReference type="EMBL" id="JAMDKS010000025">
    <property type="protein sequence ID" value="MEE6113478.1"/>
    <property type="molecule type" value="Genomic_DNA"/>
</dbReference>
<keyword evidence="4" id="KW-1185">Reference proteome</keyword>
<feature type="transmembrane region" description="Helical" evidence="1">
    <location>
        <begin position="78"/>
        <end position="102"/>
    </location>
</feature>
<comment type="caution">
    <text evidence="3">The sequence shown here is derived from an EMBL/GenBank/DDBJ whole genome shotgun (WGS) entry which is preliminary data.</text>
</comment>
<gene>
    <name evidence="3" type="ORF">M5S25_09785</name>
</gene>
<dbReference type="Proteomes" id="UP001352533">
    <property type="component" value="Unassembled WGS sequence"/>
</dbReference>
<keyword evidence="1" id="KW-0472">Membrane</keyword>
<organism evidence="3 4">
    <name type="scientific">Avibacterium paragallinarum</name>
    <name type="common">Haemophilus gallinarum</name>
    <dbReference type="NCBI Taxonomy" id="728"/>
    <lineage>
        <taxon>Bacteria</taxon>
        <taxon>Pseudomonadati</taxon>
        <taxon>Pseudomonadota</taxon>
        <taxon>Gammaproteobacteria</taxon>
        <taxon>Pasteurellales</taxon>
        <taxon>Pasteurellaceae</taxon>
        <taxon>Avibacterium</taxon>
    </lineage>
</organism>
<dbReference type="RefSeq" id="WP_194751861.1">
    <property type="nucleotide sequence ID" value="NZ_JACEWB010000025.1"/>
</dbReference>
<reference evidence="3 4" key="1">
    <citation type="journal article" date="2022" name="Front. Microbiol.">
        <title>Commensal bacteria contribute to the growth of multidrug-resistant Avibacterium paragallinarum in chickens.</title>
        <authorList>
            <person name="Zhu J."/>
            <person name="Chen Y."/>
            <person name="Wu Y."/>
            <person name="Wang Y."/>
            <person name="Zhu K."/>
        </authorList>
    </citation>
    <scope>NUCLEOTIDE SEQUENCE [LARGE SCALE GENOMIC DNA]</scope>
    <source>
        <strain evidence="3 4">AV12</strain>
    </source>
</reference>
<evidence type="ECO:0000313" key="3">
    <source>
        <dbReference type="EMBL" id="MEE6113478.1"/>
    </source>
</evidence>
<sequence>MTLTQNKTATYVAFALIACIALFFSIDAFAAGGGLNAATSEASKIKDWAYKFLGVAALGYIIFNVIMAYIGRKGWSEVFMAVVYAAIAGAAIVLGEWAWSIWGS</sequence>
<evidence type="ECO:0000256" key="1">
    <source>
        <dbReference type="SAM" id="Phobius"/>
    </source>
</evidence>
<feature type="transmembrane region" description="Helical" evidence="1">
    <location>
        <begin position="52"/>
        <end position="71"/>
    </location>
</feature>
<evidence type="ECO:0000256" key="2">
    <source>
        <dbReference type="SAM" id="SignalP"/>
    </source>
</evidence>
<keyword evidence="2" id="KW-0732">Signal</keyword>
<name>A0ABU7QSA7_AVIPA</name>
<dbReference type="PROSITE" id="PS51257">
    <property type="entry name" value="PROKAR_LIPOPROTEIN"/>
    <property type="match status" value="1"/>
</dbReference>
<proteinExistence type="predicted"/>